<dbReference type="InterPro" id="IPR009003">
    <property type="entry name" value="Peptidase_S1_PA"/>
</dbReference>
<sequence>MSKYLRQITNQINLGSNGKITAVFAIICGEQASKEFYSNIAFINGDCAATAINEEYLATAAHYFQDRGTKSTTTPRLTNGAAVFFNPKRDVDGDKCYTENKGLLKQVSKILLRIDPSVGVLTVEYGGNISRGDSGGHLFNQLGEIVAVLNSGWGSCVNNSFAT</sequence>
<gene>
    <name evidence="1" type="ORF">CONCODRAFT_3432</name>
</gene>
<reference evidence="1 2" key="1">
    <citation type="journal article" date="2015" name="Genome Biol. Evol.">
        <title>Phylogenomic analyses indicate that early fungi evolved digesting cell walls of algal ancestors of land plants.</title>
        <authorList>
            <person name="Chang Y."/>
            <person name="Wang S."/>
            <person name="Sekimoto S."/>
            <person name="Aerts A.L."/>
            <person name="Choi C."/>
            <person name="Clum A."/>
            <person name="LaButti K.M."/>
            <person name="Lindquist E.A."/>
            <person name="Yee Ngan C."/>
            <person name="Ohm R.A."/>
            <person name="Salamov A.A."/>
            <person name="Grigoriev I.V."/>
            <person name="Spatafora J.W."/>
            <person name="Berbee M.L."/>
        </authorList>
    </citation>
    <scope>NUCLEOTIDE SEQUENCE [LARGE SCALE GENOMIC DNA]</scope>
    <source>
        <strain evidence="1 2">NRRL 28638</strain>
    </source>
</reference>
<dbReference type="SUPFAM" id="SSF50494">
    <property type="entry name" value="Trypsin-like serine proteases"/>
    <property type="match status" value="1"/>
</dbReference>
<proteinExistence type="predicted"/>
<dbReference type="EMBL" id="KQ964434">
    <property type="protein sequence ID" value="KXN73615.1"/>
    <property type="molecule type" value="Genomic_DNA"/>
</dbReference>
<evidence type="ECO:0008006" key="3">
    <source>
        <dbReference type="Google" id="ProtNLM"/>
    </source>
</evidence>
<name>A0A137PF73_CONC2</name>
<keyword evidence="2" id="KW-1185">Reference proteome</keyword>
<dbReference type="AlphaFoldDB" id="A0A137PF73"/>
<dbReference type="Proteomes" id="UP000070444">
    <property type="component" value="Unassembled WGS sequence"/>
</dbReference>
<evidence type="ECO:0000313" key="2">
    <source>
        <dbReference type="Proteomes" id="UP000070444"/>
    </source>
</evidence>
<protein>
    <recommendedName>
        <fullName evidence="3">Peptidase S1 domain-containing protein</fullName>
    </recommendedName>
</protein>
<evidence type="ECO:0000313" key="1">
    <source>
        <dbReference type="EMBL" id="KXN73615.1"/>
    </source>
</evidence>
<accession>A0A137PF73</accession>
<organism evidence="1 2">
    <name type="scientific">Conidiobolus coronatus (strain ATCC 28846 / CBS 209.66 / NRRL 28638)</name>
    <name type="common">Delacroixia coronata</name>
    <dbReference type="NCBI Taxonomy" id="796925"/>
    <lineage>
        <taxon>Eukaryota</taxon>
        <taxon>Fungi</taxon>
        <taxon>Fungi incertae sedis</taxon>
        <taxon>Zoopagomycota</taxon>
        <taxon>Entomophthoromycotina</taxon>
        <taxon>Entomophthoromycetes</taxon>
        <taxon>Entomophthorales</taxon>
        <taxon>Ancylistaceae</taxon>
        <taxon>Conidiobolus</taxon>
    </lineage>
</organism>